<comment type="pathway">
    <text evidence="4 16">Cell wall biogenesis; peptidoglycan biosynthesis.</text>
</comment>
<evidence type="ECO:0000256" key="9">
    <source>
        <dbReference type="ARBA" id="ARBA00022857"/>
    </source>
</evidence>
<evidence type="ECO:0000256" key="11">
    <source>
        <dbReference type="ARBA" id="ARBA00022984"/>
    </source>
</evidence>
<evidence type="ECO:0000256" key="5">
    <source>
        <dbReference type="ARBA" id="ARBA00022490"/>
    </source>
</evidence>
<dbReference type="EMBL" id="JAUDCG010000006">
    <property type="protein sequence ID" value="MDM8156421.1"/>
    <property type="molecule type" value="Genomic_DNA"/>
</dbReference>
<dbReference type="PANTHER" id="PTHR21071">
    <property type="entry name" value="UDP-N-ACETYLENOLPYRUVOYLGLUCOSAMINE REDUCTASE"/>
    <property type="match status" value="1"/>
</dbReference>
<dbReference type="GO" id="GO:0008762">
    <property type="term" value="F:UDP-N-acetylmuramate dehydrogenase activity"/>
    <property type="evidence" value="ECO:0007669"/>
    <property type="project" value="UniProtKB-EC"/>
</dbReference>
<dbReference type="InterPro" id="IPR036318">
    <property type="entry name" value="FAD-bd_PCMH-like_sf"/>
</dbReference>
<keyword evidence="12 16" id="KW-0560">Oxidoreductase</keyword>
<evidence type="ECO:0000313" key="19">
    <source>
        <dbReference type="Proteomes" id="UP001529340"/>
    </source>
</evidence>
<dbReference type="HAMAP" id="MF_00037">
    <property type="entry name" value="MurB"/>
    <property type="match status" value="1"/>
</dbReference>
<keyword evidence="14 16" id="KW-0961">Cell wall biogenesis/degradation</keyword>
<evidence type="ECO:0000256" key="2">
    <source>
        <dbReference type="ARBA" id="ARBA00003921"/>
    </source>
</evidence>
<gene>
    <name evidence="16 18" type="primary">murB</name>
    <name evidence="18" type="ORF">QUV96_02070</name>
</gene>
<dbReference type="Gene3D" id="3.30.465.10">
    <property type="match status" value="1"/>
</dbReference>
<sequence length="300" mass="34067">MNLIEYLQQYGDVLTDESLAKHTTFRIGGPCDYFVYPKNMLCFLRIMQVLKEQQVPYRIFGKGSNLLCSDDAFHGVILCLDRYLNNFYFEADGTLVAEAGCSIILLAQEAMRRSLSGLEFASGIPGTLGGALYMNAGAYKSEIASFVRQVLVYREERLEWVDKEELDYAYRHSAFQRHPHWSILGARLQLTTGDQREIRALMDARRTRRLSSQPLDKPNCGSVFRNPKDHPAWQLVEEIGYRGKTIGGAMVSDKHANFIVNIGGAKASEVHQLIEEIQGKVAERYGIELITEVERFNWKG</sequence>
<dbReference type="SUPFAM" id="SSF56176">
    <property type="entry name" value="FAD-binding/transporter-associated domain-like"/>
    <property type="match status" value="1"/>
</dbReference>
<reference evidence="18" key="2">
    <citation type="submission" date="2023-06" db="EMBL/GenBank/DDBJ databases">
        <authorList>
            <person name="Zeman M."/>
            <person name="Kubasova T."/>
            <person name="Jahodarova E."/>
            <person name="Nykrynova M."/>
            <person name="Rychlik I."/>
        </authorList>
    </citation>
    <scope>NUCLEOTIDE SEQUENCE</scope>
    <source>
        <strain evidence="18">ET39</strain>
    </source>
</reference>
<keyword evidence="7 16" id="KW-0285">Flavoprotein</keyword>
<evidence type="ECO:0000256" key="6">
    <source>
        <dbReference type="ARBA" id="ARBA00022618"/>
    </source>
</evidence>
<keyword evidence="6 16" id="KW-0132">Cell division</keyword>
<evidence type="ECO:0000256" key="14">
    <source>
        <dbReference type="ARBA" id="ARBA00023316"/>
    </source>
</evidence>
<dbReference type="InterPro" id="IPR016166">
    <property type="entry name" value="FAD-bd_PCMH"/>
</dbReference>
<evidence type="ECO:0000256" key="10">
    <source>
        <dbReference type="ARBA" id="ARBA00022960"/>
    </source>
</evidence>
<protein>
    <recommendedName>
        <fullName evidence="16">UDP-N-acetylenolpyruvoylglucosamine reductase</fullName>
        <ecNumber evidence="16">1.3.1.98</ecNumber>
    </recommendedName>
    <alternativeName>
        <fullName evidence="16">UDP-N-acetylmuramate dehydrogenase</fullName>
    </alternativeName>
</protein>
<comment type="similarity">
    <text evidence="16">Belongs to the MurB family.</text>
</comment>
<comment type="catalytic activity">
    <reaction evidence="15 16">
        <text>UDP-N-acetyl-alpha-D-muramate + NADP(+) = UDP-N-acetyl-3-O-(1-carboxyvinyl)-alpha-D-glucosamine + NADPH + H(+)</text>
        <dbReference type="Rhea" id="RHEA:12248"/>
        <dbReference type="ChEBI" id="CHEBI:15378"/>
        <dbReference type="ChEBI" id="CHEBI:57783"/>
        <dbReference type="ChEBI" id="CHEBI:58349"/>
        <dbReference type="ChEBI" id="CHEBI:68483"/>
        <dbReference type="ChEBI" id="CHEBI:70757"/>
        <dbReference type="EC" id="1.3.1.98"/>
    </reaction>
</comment>
<evidence type="ECO:0000259" key="17">
    <source>
        <dbReference type="PROSITE" id="PS51387"/>
    </source>
</evidence>
<keyword evidence="5 16" id="KW-0963">Cytoplasm</keyword>
<keyword evidence="11 16" id="KW-0573">Peptidoglycan synthesis</keyword>
<evidence type="ECO:0000256" key="13">
    <source>
        <dbReference type="ARBA" id="ARBA00023306"/>
    </source>
</evidence>
<feature type="active site" evidence="16">
    <location>
        <position position="292"/>
    </location>
</feature>
<evidence type="ECO:0000256" key="7">
    <source>
        <dbReference type="ARBA" id="ARBA00022630"/>
    </source>
</evidence>
<evidence type="ECO:0000256" key="8">
    <source>
        <dbReference type="ARBA" id="ARBA00022827"/>
    </source>
</evidence>
<dbReference type="Gene3D" id="3.90.78.10">
    <property type="entry name" value="UDP-N-acetylenolpyruvoylglucosamine reductase, C-terminal domain"/>
    <property type="match status" value="1"/>
</dbReference>
<evidence type="ECO:0000313" key="18">
    <source>
        <dbReference type="EMBL" id="MDM8156421.1"/>
    </source>
</evidence>
<keyword evidence="9 16" id="KW-0521">NADP</keyword>
<dbReference type="SUPFAM" id="SSF56194">
    <property type="entry name" value="Uridine diphospho-N-Acetylenolpyruvylglucosamine reductase, MurB, C-terminal domain"/>
    <property type="match status" value="1"/>
</dbReference>
<dbReference type="RefSeq" id="WP_289606891.1">
    <property type="nucleotide sequence ID" value="NZ_JAUDCG010000006.1"/>
</dbReference>
<dbReference type="NCBIfam" id="NF010480">
    <property type="entry name" value="PRK13905.1"/>
    <property type="match status" value="1"/>
</dbReference>
<feature type="active site" description="Proton donor" evidence="16">
    <location>
        <position position="222"/>
    </location>
</feature>
<dbReference type="InterPro" id="IPR016167">
    <property type="entry name" value="FAD-bd_PCMH_sub1"/>
</dbReference>
<evidence type="ECO:0000256" key="1">
    <source>
        <dbReference type="ARBA" id="ARBA00001974"/>
    </source>
</evidence>
<accession>A0ABT7U9W6</accession>
<dbReference type="Proteomes" id="UP001529340">
    <property type="component" value="Unassembled WGS sequence"/>
</dbReference>
<dbReference type="Gene3D" id="3.30.43.10">
    <property type="entry name" value="Uridine Diphospho-n-acetylenolpyruvylglucosamine Reductase, domain 2"/>
    <property type="match status" value="1"/>
</dbReference>
<comment type="cofactor">
    <cofactor evidence="1 16">
        <name>FAD</name>
        <dbReference type="ChEBI" id="CHEBI:57692"/>
    </cofactor>
</comment>
<dbReference type="Pfam" id="PF02873">
    <property type="entry name" value="MurB_C"/>
    <property type="match status" value="1"/>
</dbReference>
<dbReference type="InterPro" id="IPR011601">
    <property type="entry name" value="MurB_C"/>
</dbReference>
<dbReference type="EC" id="1.3.1.98" evidence="16"/>
<dbReference type="InterPro" id="IPR016169">
    <property type="entry name" value="FAD-bd_PCMH_sub2"/>
</dbReference>
<proteinExistence type="inferred from homology"/>
<evidence type="ECO:0000256" key="16">
    <source>
        <dbReference type="HAMAP-Rule" id="MF_00037"/>
    </source>
</evidence>
<evidence type="ECO:0000256" key="4">
    <source>
        <dbReference type="ARBA" id="ARBA00004752"/>
    </source>
</evidence>
<keyword evidence="19" id="KW-1185">Reference proteome</keyword>
<dbReference type="InterPro" id="IPR006094">
    <property type="entry name" value="Oxid_FAD_bind_N"/>
</dbReference>
<organism evidence="18 19">
    <name type="scientific">Amedibacillus dolichus</name>
    <dbReference type="NCBI Taxonomy" id="31971"/>
    <lineage>
        <taxon>Bacteria</taxon>
        <taxon>Bacillati</taxon>
        <taxon>Bacillota</taxon>
        <taxon>Erysipelotrichia</taxon>
        <taxon>Erysipelotrichales</taxon>
        <taxon>Erysipelotrichaceae</taxon>
        <taxon>Amedibacillus</taxon>
    </lineage>
</organism>
<dbReference type="InterPro" id="IPR003170">
    <property type="entry name" value="MurB"/>
</dbReference>
<keyword evidence="8 16" id="KW-0274">FAD</keyword>
<comment type="subcellular location">
    <subcellularLocation>
        <location evidence="3 16">Cytoplasm</location>
    </subcellularLocation>
</comment>
<keyword evidence="13 16" id="KW-0131">Cell cycle</keyword>
<dbReference type="PROSITE" id="PS51387">
    <property type="entry name" value="FAD_PCMH"/>
    <property type="match status" value="1"/>
</dbReference>
<comment type="caution">
    <text evidence="18">The sequence shown here is derived from an EMBL/GenBank/DDBJ whole genome shotgun (WGS) entry which is preliminary data.</text>
</comment>
<evidence type="ECO:0000256" key="15">
    <source>
        <dbReference type="ARBA" id="ARBA00048914"/>
    </source>
</evidence>
<keyword evidence="10 16" id="KW-0133">Cell shape</keyword>
<feature type="active site" evidence="16">
    <location>
        <position position="171"/>
    </location>
</feature>
<name>A0ABT7U9W6_9FIRM</name>
<evidence type="ECO:0000256" key="3">
    <source>
        <dbReference type="ARBA" id="ARBA00004496"/>
    </source>
</evidence>
<dbReference type="NCBIfam" id="TIGR00179">
    <property type="entry name" value="murB"/>
    <property type="match status" value="1"/>
</dbReference>
<evidence type="ECO:0000256" key="12">
    <source>
        <dbReference type="ARBA" id="ARBA00023002"/>
    </source>
</evidence>
<dbReference type="Pfam" id="PF01565">
    <property type="entry name" value="FAD_binding_4"/>
    <property type="match status" value="1"/>
</dbReference>
<comment type="function">
    <text evidence="2 16">Cell wall formation.</text>
</comment>
<reference evidence="18" key="1">
    <citation type="submission" date="2023-06" db="EMBL/GenBank/DDBJ databases">
        <title>Identification and characterization of horizontal gene transfer across gut microbiota members of farm animals based on homology search.</title>
        <authorList>
            <person name="Schwarzerova J."/>
            <person name="Nykrynova M."/>
            <person name="Jureckova K."/>
            <person name="Cejkova D."/>
            <person name="Rychlik I."/>
        </authorList>
    </citation>
    <scope>NUCLEOTIDE SEQUENCE</scope>
    <source>
        <strain evidence="18">ET39</strain>
    </source>
</reference>
<dbReference type="PANTHER" id="PTHR21071:SF4">
    <property type="entry name" value="UDP-N-ACETYLENOLPYRUVOYLGLUCOSAMINE REDUCTASE"/>
    <property type="match status" value="1"/>
</dbReference>
<feature type="domain" description="FAD-binding PCMH-type" evidence="17">
    <location>
        <begin position="26"/>
        <end position="193"/>
    </location>
</feature>
<dbReference type="InterPro" id="IPR036635">
    <property type="entry name" value="MurB_C_sf"/>
</dbReference>